<proteinExistence type="predicted"/>
<feature type="transmembrane region" description="Helical" evidence="1">
    <location>
        <begin position="6"/>
        <end position="24"/>
    </location>
</feature>
<keyword evidence="1" id="KW-1133">Transmembrane helix</keyword>
<sequence length="64" mass="7477">MDLFWFVVIILIVKIIFYTCWYLSRQRRLATYIGNPCDTQVVIVGGRAYRHQMSVPPIWRGGTG</sequence>
<organism evidence="2">
    <name type="scientific">Anguilla anguilla</name>
    <name type="common">European freshwater eel</name>
    <name type="synonym">Muraena anguilla</name>
    <dbReference type="NCBI Taxonomy" id="7936"/>
    <lineage>
        <taxon>Eukaryota</taxon>
        <taxon>Metazoa</taxon>
        <taxon>Chordata</taxon>
        <taxon>Craniata</taxon>
        <taxon>Vertebrata</taxon>
        <taxon>Euteleostomi</taxon>
        <taxon>Actinopterygii</taxon>
        <taxon>Neopterygii</taxon>
        <taxon>Teleostei</taxon>
        <taxon>Anguilliformes</taxon>
        <taxon>Anguillidae</taxon>
        <taxon>Anguilla</taxon>
    </lineage>
</organism>
<reference evidence="2" key="2">
    <citation type="journal article" date="2015" name="Fish Shellfish Immunol.">
        <title>Early steps in the European eel (Anguilla anguilla)-Vibrio vulnificus interaction in the gills: Role of the RtxA13 toxin.</title>
        <authorList>
            <person name="Callol A."/>
            <person name="Pajuelo D."/>
            <person name="Ebbesson L."/>
            <person name="Teles M."/>
            <person name="MacKenzie S."/>
            <person name="Amaro C."/>
        </authorList>
    </citation>
    <scope>NUCLEOTIDE SEQUENCE</scope>
</reference>
<accession>A0A0E9VAH3</accession>
<protein>
    <submittedName>
        <fullName evidence="2">Uncharacterized protein</fullName>
    </submittedName>
</protein>
<dbReference type="EMBL" id="GBXM01033556">
    <property type="protein sequence ID" value="JAH75021.1"/>
    <property type="molecule type" value="Transcribed_RNA"/>
</dbReference>
<reference evidence="2" key="1">
    <citation type="submission" date="2014-11" db="EMBL/GenBank/DDBJ databases">
        <authorList>
            <person name="Amaro Gonzalez C."/>
        </authorList>
    </citation>
    <scope>NUCLEOTIDE SEQUENCE</scope>
</reference>
<evidence type="ECO:0000313" key="2">
    <source>
        <dbReference type="EMBL" id="JAH75021.1"/>
    </source>
</evidence>
<dbReference type="AlphaFoldDB" id="A0A0E9VAH3"/>
<keyword evidence="1" id="KW-0812">Transmembrane</keyword>
<keyword evidence="1" id="KW-0472">Membrane</keyword>
<evidence type="ECO:0000256" key="1">
    <source>
        <dbReference type="SAM" id="Phobius"/>
    </source>
</evidence>
<name>A0A0E9VAH3_ANGAN</name>